<feature type="domain" description="Fibronectin type-III" evidence="1">
    <location>
        <begin position="26"/>
        <end position="111"/>
    </location>
</feature>
<dbReference type="InterPro" id="IPR050713">
    <property type="entry name" value="RTP_Phos/Ushers"/>
</dbReference>
<dbReference type="PANTHER" id="PTHR46957">
    <property type="entry name" value="CYTOKINE RECEPTOR"/>
    <property type="match status" value="1"/>
</dbReference>
<evidence type="ECO:0000259" key="1">
    <source>
        <dbReference type="PROSITE" id="PS50853"/>
    </source>
</evidence>
<dbReference type="InterPro" id="IPR003961">
    <property type="entry name" value="FN3_dom"/>
</dbReference>
<dbReference type="Proteomes" id="UP001176940">
    <property type="component" value="Unassembled WGS sequence"/>
</dbReference>
<evidence type="ECO:0000313" key="2">
    <source>
        <dbReference type="EMBL" id="CAJ0940171.1"/>
    </source>
</evidence>
<comment type="caution">
    <text evidence="2">The sequence shown here is derived from an EMBL/GenBank/DDBJ whole genome shotgun (WGS) entry which is preliminary data.</text>
</comment>
<dbReference type="SMART" id="SM00060">
    <property type="entry name" value="FN3"/>
    <property type="match status" value="2"/>
</dbReference>
<evidence type="ECO:0000313" key="3">
    <source>
        <dbReference type="Proteomes" id="UP001176940"/>
    </source>
</evidence>
<dbReference type="InterPro" id="IPR036116">
    <property type="entry name" value="FN3_sf"/>
</dbReference>
<accession>A0ABN9LHI9</accession>
<proteinExistence type="predicted"/>
<gene>
    <name evidence="2" type="ORF">RIMI_LOCUS8337700</name>
</gene>
<dbReference type="Gene3D" id="2.60.40.10">
    <property type="entry name" value="Immunoglobulins"/>
    <property type="match status" value="2"/>
</dbReference>
<dbReference type="Pfam" id="PF00041">
    <property type="entry name" value="fn3"/>
    <property type="match status" value="2"/>
</dbReference>
<reference evidence="2" key="1">
    <citation type="submission" date="2023-07" db="EMBL/GenBank/DDBJ databases">
        <authorList>
            <person name="Stuckert A."/>
        </authorList>
    </citation>
    <scope>NUCLEOTIDE SEQUENCE</scope>
</reference>
<protein>
    <recommendedName>
        <fullName evidence="1">Fibronectin type-III domain-containing protein</fullName>
    </recommendedName>
</protein>
<dbReference type="PROSITE" id="PS50853">
    <property type="entry name" value="FN3"/>
    <property type="match status" value="1"/>
</dbReference>
<keyword evidence="3" id="KW-1185">Reference proteome</keyword>
<organism evidence="2 3">
    <name type="scientific">Ranitomeya imitator</name>
    <name type="common">mimic poison frog</name>
    <dbReference type="NCBI Taxonomy" id="111125"/>
    <lineage>
        <taxon>Eukaryota</taxon>
        <taxon>Metazoa</taxon>
        <taxon>Chordata</taxon>
        <taxon>Craniata</taxon>
        <taxon>Vertebrata</taxon>
        <taxon>Euteleostomi</taxon>
        <taxon>Amphibia</taxon>
        <taxon>Batrachia</taxon>
        <taxon>Anura</taxon>
        <taxon>Neobatrachia</taxon>
        <taxon>Hyloidea</taxon>
        <taxon>Dendrobatidae</taxon>
        <taxon>Dendrobatinae</taxon>
        <taxon>Ranitomeya</taxon>
    </lineage>
</organism>
<dbReference type="SUPFAM" id="SSF49265">
    <property type="entry name" value="Fibronectin type III"/>
    <property type="match status" value="1"/>
</dbReference>
<dbReference type="EMBL" id="CAUEEQ010016468">
    <property type="protein sequence ID" value="CAJ0940171.1"/>
    <property type="molecule type" value="Genomic_DNA"/>
</dbReference>
<dbReference type="CDD" id="cd00063">
    <property type="entry name" value="FN3"/>
    <property type="match status" value="2"/>
</dbReference>
<dbReference type="InterPro" id="IPR013783">
    <property type="entry name" value="Ig-like_fold"/>
</dbReference>
<dbReference type="PANTHER" id="PTHR46957:SF10">
    <property type="entry name" value="PROTEIN TYROSINE PHOSPHATASE, RECEPTOR TYPE, H"/>
    <property type="match status" value="1"/>
</dbReference>
<name>A0ABN9LHI9_9NEOB</name>
<sequence>MVFALVGNNSVQGEKNTTYTYTIPGLVKNLTVDNITTTSVSLNWQKPDGNADSYMIQVLEDPSFNRIVNTTLNTIGGFTPGYYYTFTVFALVGNNSVQGKKITIFTYTKPEIVGNLRKLNATTTSVSLSWEKPIGNSSSYLIKILEDPTFSKVVFTTFDTILGLTPGYYYTFMVFALVGNNSVQGEKNTTYTYTSE</sequence>